<dbReference type="HOGENOM" id="CLU_077095_1_1_11"/>
<evidence type="ECO:0000313" key="2">
    <source>
        <dbReference type="EMBL" id="ADG79270.1"/>
    </source>
</evidence>
<dbReference type="PANTHER" id="PTHR47837">
    <property type="entry name" value="GTP PYROPHOSPHOKINASE YJBM"/>
    <property type="match status" value="1"/>
</dbReference>
<dbReference type="EMBL" id="CP001966">
    <property type="protein sequence ID" value="ADG79270.1"/>
    <property type="molecule type" value="Genomic_DNA"/>
</dbReference>
<keyword evidence="3" id="KW-1185">Reference proteome</keyword>
<name>D5USJ9_TSUPD</name>
<accession>D5USJ9</accession>
<dbReference type="InterPro" id="IPR043519">
    <property type="entry name" value="NT_sf"/>
</dbReference>
<reference evidence="3" key="1">
    <citation type="submission" date="2010-03" db="EMBL/GenBank/DDBJ databases">
        <title>The complete chromosome of Tsukamurella paurometabola DSM 20162.</title>
        <authorList>
            <consortium name="US DOE Joint Genome Institute (JGI-PGF)"/>
            <person name="Lucas S."/>
            <person name="Copeland A."/>
            <person name="Lapidus A."/>
            <person name="Glavina del Rio T."/>
            <person name="Dalin E."/>
            <person name="Tice H."/>
            <person name="Bruce D."/>
            <person name="Goodwin L."/>
            <person name="Pitluck S."/>
            <person name="Kyrpides N."/>
            <person name="Mavromatis K."/>
            <person name="Ivanova N."/>
            <person name="Mikhailova N."/>
            <person name="Munk A.C."/>
            <person name="Brettin T."/>
            <person name="Detter J.C."/>
            <person name="Tapia R."/>
            <person name="Han C."/>
            <person name="Larimer F."/>
            <person name="Land M."/>
            <person name="Hauser L."/>
            <person name="Markowitz V."/>
            <person name="Cheng J.-F."/>
            <person name="Hugenholtz P."/>
            <person name="Woyke T."/>
            <person name="Wu D."/>
            <person name="Jando M."/>
            <person name="Brambilla E."/>
            <person name="Klenk H.-P."/>
            <person name="Eisen J.A."/>
        </authorList>
    </citation>
    <scope>NUCLEOTIDE SEQUENCE [LARGE SCALE GENOMIC DNA]</scope>
    <source>
        <strain evidence="3">ATCC 8368 / DSM 20162 / CCUG 35730 / CIP 100753 / JCM 10117 / KCTC 9821 / NBRC 16120 / NCIMB 702349 / NCTC 13040</strain>
    </source>
</reference>
<gene>
    <name evidence="2" type="ordered locus">Tpau_2670</name>
</gene>
<dbReference type="SUPFAM" id="SSF81301">
    <property type="entry name" value="Nucleotidyltransferase"/>
    <property type="match status" value="1"/>
</dbReference>
<dbReference type="RefSeq" id="WP_013127287.1">
    <property type="nucleotide sequence ID" value="NC_014158.1"/>
</dbReference>
<dbReference type="eggNOG" id="COG2357">
    <property type="taxonomic scope" value="Bacteria"/>
</dbReference>
<reference evidence="2 3" key="2">
    <citation type="journal article" date="2011" name="Stand. Genomic Sci.">
        <title>Complete genome sequence of Tsukamurella paurometabola type strain (no. 33).</title>
        <authorList>
            <person name="Munk A.C."/>
            <person name="Lapidus A."/>
            <person name="Lucas S."/>
            <person name="Nolan M."/>
            <person name="Tice H."/>
            <person name="Cheng J.F."/>
            <person name="Del Rio T.G."/>
            <person name="Goodwin L."/>
            <person name="Pitluck S."/>
            <person name="Liolios K."/>
            <person name="Huntemann M."/>
            <person name="Ivanova N."/>
            <person name="Mavromatis K."/>
            <person name="Mikhailova N."/>
            <person name="Pati A."/>
            <person name="Chen A."/>
            <person name="Palaniappan K."/>
            <person name="Tapia R."/>
            <person name="Han C."/>
            <person name="Land M."/>
            <person name="Hauser L."/>
            <person name="Chang Y.J."/>
            <person name="Jeffries C.D."/>
            <person name="Brettin T."/>
            <person name="Yasawong M."/>
            <person name="Brambilla E.M."/>
            <person name="Rohde M."/>
            <person name="Sikorski J."/>
            <person name="Goker M."/>
            <person name="Detter J.C."/>
            <person name="Woyke T."/>
            <person name="Bristow J."/>
            <person name="Eisen J.A."/>
            <person name="Markowitz V."/>
            <person name="Hugenholtz P."/>
            <person name="Kyrpides N.C."/>
            <person name="Klenk H.P."/>
        </authorList>
    </citation>
    <scope>NUCLEOTIDE SEQUENCE [LARGE SCALE GENOMIC DNA]</scope>
    <source>
        <strain evidence="3">ATCC 8368 / DSM 20162 / CCUG 35730 / CIP 100753 / JCM 10117 / KCTC 9821 / NBRC 16120 / NCIMB 702349 / NCTC 13040</strain>
    </source>
</reference>
<dbReference type="GO" id="GO:0015969">
    <property type="term" value="P:guanosine tetraphosphate metabolic process"/>
    <property type="evidence" value="ECO:0007669"/>
    <property type="project" value="InterPro"/>
</dbReference>
<dbReference type="AlphaFoldDB" id="D5USJ9"/>
<dbReference type="Pfam" id="PF04607">
    <property type="entry name" value="RelA_SpoT"/>
    <property type="match status" value="1"/>
</dbReference>
<dbReference type="InterPro" id="IPR052366">
    <property type="entry name" value="GTP_Pyrophosphokinase"/>
</dbReference>
<dbReference type="KEGG" id="tpr:Tpau_2670"/>
<feature type="domain" description="RelA/SpoT" evidence="1">
    <location>
        <begin position="71"/>
        <end position="194"/>
    </location>
</feature>
<evidence type="ECO:0000313" key="3">
    <source>
        <dbReference type="Proteomes" id="UP000001213"/>
    </source>
</evidence>
<dbReference type="STRING" id="521096.Tpau_2670"/>
<proteinExistence type="predicted"/>
<dbReference type="Proteomes" id="UP000001213">
    <property type="component" value="Chromosome"/>
</dbReference>
<dbReference type="InterPro" id="IPR007685">
    <property type="entry name" value="RelA_SpoT"/>
</dbReference>
<dbReference type="SMART" id="SM00954">
    <property type="entry name" value="RelA_SpoT"/>
    <property type="match status" value="1"/>
</dbReference>
<sequence length="261" mass="29621">MSSDPAPSDPFGLGFVPDAQMLATARRMRDELTRFLMEYQFAVDEVLTKVSILREEFVQLHRYNPIEHVTSRIKKPESIAKKVARRGIDPDLSVIREAITDIAGIRITCSFIADTYRILETITSQDDVRLIVVKDYIESPKPNGYKSLHAIIEIPVFLSTGPVHVPVELQIRTIAMDFWASLEHKIYYKYDRAVPARLVEELSAAAAVAEQLDKRMEQLHTQVHGAAHDETRDDAREAAETELAGNELLRRLLMLTRPQAD</sequence>
<organism evidence="2 3">
    <name type="scientific">Tsukamurella paurometabola (strain ATCC 8368 / DSM 20162 / CCUG 35730 / CIP 100753 / JCM 10117 / KCTC 9821 / NBRC 16120 / NCIMB 702349 / NCTC 13040)</name>
    <name type="common">Corynebacterium paurometabolum</name>
    <dbReference type="NCBI Taxonomy" id="521096"/>
    <lineage>
        <taxon>Bacteria</taxon>
        <taxon>Bacillati</taxon>
        <taxon>Actinomycetota</taxon>
        <taxon>Actinomycetes</taxon>
        <taxon>Mycobacteriales</taxon>
        <taxon>Tsukamurellaceae</taxon>
        <taxon>Tsukamurella</taxon>
    </lineage>
</organism>
<dbReference type="PANTHER" id="PTHR47837:SF2">
    <property type="entry name" value="GTP PYROPHOSPHOKINASE YWAC"/>
    <property type="match status" value="1"/>
</dbReference>
<protein>
    <submittedName>
        <fullName evidence="2">RelA/SpoT domain protein</fullName>
    </submittedName>
</protein>
<dbReference type="CDD" id="cd05399">
    <property type="entry name" value="NT_Rel-Spo_like"/>
    <property type="match status" value="1"/>
</dbReference>
<dbReference type="Gene3D" id="3.30.460.10">
    <property type="entry name" value="Beta Polymerase, domain 2"/>
    <property type="match status" value="1"/>
</dbReference>
<dbReference type="Gene3D" id="1.10.287.860">
    <property type="entry name" value="Nucleotidyltransferase"/>
    <property type="match status" value="1"/>
</dbReference>
<evidence type="ECO:0000259" key="1">
    <source>
        <dbReference type="SMART" id="SM00954"/>
    </source>
</evidence>